<dbReference type="PATRIC" id="fig|320778.3.peg.2813"/>
<gene>
    <name evidence="6" type="ORF">ABT57_12900</name>
</gene>
<accession>A0A0J1K2T5</accession>
<sequence length="407" mass="46335">MTNHLPFSLKDIDIQLVNNFSSKLKTAKKRRIALVVQGGGQRGIFTAGVFDAFLEAGFDPFELYIGTSAGALNLSSFISRQPKFGYNFIVNYTTDSKFFNLYKYLSQQQSMDLDWALREVGEQGSTPLDVVTAQQVLRYRTALACMTRKDTLQDIYMPMYQGNWTDVLRASCAIPVIYNLPVNIDELEWVDGGVSAAVPVKEAWNRGADLVIVVRTEPLLLRPQQDDNRLLKDWREKIETLVPEYIDRLSLNESIDKVKVLHSEWTSKFDSWKQARNERHPVDSAIEESAGELIEAQASKGKKWSLLSVDNVERFLKIAGKSKSTEVIEMLNRYYTTYQAAHDFMYAPPEGLQVIQIAPEKSLRSRALLSDKDDLEVDYREGKVVGREFIAHFADILNDTTSLPKRR</sequence>
<dbReference type="Pfam" id="PF01734">
    <property type="entry name" value="Patatin"/>
    <property type="match status" value="1"/>
</dbReference>
<dbReference type="InterPro" id="IPR002641">
    <property type="entry name" value="PNPLA_dom"/>
</dbReference>
<dbReference type="Proteomes" id="UP000035909">
    <property type="component" value="Unassembled WGS sequence"/>
</dbReference>
<evidence type="ECO:0000256" key="3">
    <source>
        <dbReference type="ARBA" id="ARBA00023098"/>
    </source>
</evidence>
<evidence type="ECO:0000259" key="5">
    <source>
        <dbReference type="PROSITE" id="PS51635"/>
    </source>
</evidence>
<evidence type="ECO:0000256" key="4">
    <source>
        <dbReference type="PROSITE-ProRule" id="PRU01161"/>
    </source>
</evidence>
<dbReference type="GO" id="GO:0016042">
    <property type="term" value="P:lipid catabolic process"/>
    <property type="evidence" value="ECO:0007669"/>
    <property type="project" value="UniProtKB-UniRule"/>
</dbReference>
<dbReference type="Gene3D" id="3.40.1090.10">
    <property type="entry name" value="Cytosolic phospholipase A2 catalytic domain"/>
    <property type="match status" value="2"/>
</dbReference>
<dbReference type="STRING" id="320778.ABT57_12900"/>
<dbReference type="PANTHER" id="PTHR14226">
    <property type="entry name" value="NEUROPATHY TARGET ESTERASE/SWISS CHEESE D.MELANOGASTER"/>
    <property type="match status" value="1"/>
</dbReference>
<feature type="short sequence motif" description="DGA/G" evidence="4">
    <location>
        <begin position="191"/>
        <end position="193"/>
    </location>
</feature>
<reference evidence="6 7" key="1">
    <citation type="submission" date="2015-05" db="EMBL/GenBank/DDBJ databases">
        <title>Photobacterium galathea sp. nov.</title>
        <authorList>
            <person name="Machado H."/>
            <person name="Gram L."/>
        </authorList>
    </citation>
    <scope>NUCLEOTIDE SEQUENCE [LARGE SCALE GENOMIC DNA]</scope>
    <source>
        <strain evidence="6 7">DSM 22954</strain>
    </source>
</reference>
<comment type="caution">
    <text evidence="6">The sequence shown here is derived from an EMBL/GenBank/DDBJ whole genome shotgun (WGS) entry which is preliminary data.</text>
</comment>
<dbReference type="Pfam" id="PF19890">
    <property type="entry name" value="DUF6363"/>
    <property type="match status" value="1"/>
</dbReference>
<dbReference type="EMBL" id="LDOU01000013">
    <property type="protein sequence ID" value="KLV08712.1"/>
    <property type="molecule type" value="Genomic_DNA"/>
</dbReference>
<protein>
    <submittedName>
        <fullName evidence="6">Alpha/beta hydrolase</fullName>
    </submittedName>
</protein>
<dbReference type="InterPro" id="IPR050301">
    <property type="entry name" value="NTE"/>
</dbReference>
<evidence type="ECO:0000256" key="1">
    <source>
        <dbReference type="ARBA" id="ARBA00022801"/>
    </source>
</evidence>
<feature type="short sequence motif" description="GXGXXG" evidence="4">
    <location>
        <begin position="38"/>
        <end position="43"/>
    </location>
</feature>
<keyword evidence="2 4" id="KW-0442">Lipid degradation</keyword>
<keyword evidence="3 4" id="KW-0443">Lipid metabolism</keyword>
<dbReference type="PANTHER" id="PTHR14226:SF25">
    <property type="entry name" value="PHOSPHOESTERASE"/>
    <property type="match status" value="1"/>
</dbReference>
<evidence type="ECO:0000313" key="7">
    <source>
        <dbReference type="Proteomes" id="UP000035909"/>
    </source>
</evidence>
<feature type="domain" description="PNPLA" evidence="5">
    <location>
        <begin position="34"/>
        <end position="204"/>
    </location>
</feature>
<organism evidence="6 7">
    <name type="scientific">Photobacterium ganghwense</name>
    <dbReference type="NCBI Taxonomy" id="320778"/>
    <lineage>
        <taxon>Bacteria</taxon>
        <taxon>Pseudomonadati</taxon>
        <taxon>Pseudomonadota</taxon>
        <taxon>Gammaproteobacteria</taxon>
        <taxon>Vibrionales</taxon>
        <taxon>Vibrionaceae</taxon>
        <taxon>Photobacterium</taxon>
    </lineage>
</organism>
<evidence type="ECO:0000313" key="6">
    <source>
        <dbReference type="EMBL" id="KLV08712.1"/>
    </source>
</evidence>
<dbReference type="SUPFAM" id="SSF52151">
    <property type="entry name" value="FabD/lysophospholipase-like"/>
    <property type="match status" value="1"/>
</dbReference>
<feature type="active site" description="Nucleophile" evidence="4">
    <location>
        <position position="68"/>
    </location>
</feature>
<dbReference type="InterPro" id="IPR016035">
    <property type="entry name" value="Acyl_Trfase/lysoPLipase"/>
</dbReference>
<name>A0A0J1K2T5_9GAMM</name>
<keyword evidence="7" id="KW-1185">Reference proteome</keyword>
<dbReference type="InterPro" id="IPR037483">
    <property type="entry name" value="YjjU-like"/>
</dbReference>
<dbReference type="GO" id="GO:0016787">
    <property type="term" value="F:hydrolase activity"/>
    <property type="evidence" value="ECO:0007669"/>
    <property type="project" value="UniProtKB-UniRule"/>
</dbReference>
<proteinExistence type="predicted"/>
<feature type="short sequence motif" description="GXSXG" evidence="4">
    <location>
        <begin position="66"/>
        <end position="70"/>
    </location>
</feature>
<dbReference type="PROSITE" id="PS51635">
    <property type="entry name" value="PNPLA"/>
    <property type="match status" value="1"/>
</dbReference>
<dbReference type="RefSeq" id="WP_047885639.1">
    <property type="nucleotide sequence ID" value="NZ_CP071325.1"/>
</dbReference>
<dbReference type="AlphaFoldDB" id="A0A0J1K2T5"/>
<dbReference type="OrthoDB" id="9802424at2"/>
<dbReference type="CDD" id="cd07208">
    <property type="entry name" value="Pat_hypo_Ecoli_yjju_like"/>
    <property type="match status" value="1"/>
</dbReference>
<evidence type="ECO:0000256" key="2">
    <source>
        <dbReference type="ARBA" id="ARBA00022963"/>
    </source>
</evidence>
<dbReference type="InterPro" id="IPR045943">
    <property type="entry name" value="DUF6363"/>
</dbReference>
<feature type="active site" description="Proton acceptor" evidence="4">
    <location>
        <position position="191"/>
    </location>
</feature>
<keyword evidence="1 4" id="KW-0378">Hydrolase</keyword>